<feature type="compositionally biased region" description="Low complexity" evidence="13">
    <location>
        <begin position="597"/>
        <end position="612"/>
    </location>
</feature>
<feature type="coiled-coil region" evidence="12">
    <location>
        <begin position="1199"/>
        <end position="1233"/>
    </location>
</feature>
<sequence length="1844" mass="206203">MFLFGGKFCIRADGSGDCTCKEILDPESGCLCTRMHFNNLLWATVTVFQILTQEDWNIVLFNGMEKTSHWASLYFVALMTFGNYVLFNLLVAILVEGFSSERHERLEKEQLQLEKQKRKEQKALEKADKDSDNPPPQEDKKAAPKASLEEGIRDDPLKVAKVTLLQLSKGIITTELSKTSCTKFPKSVSSEGFIKHTQFGHCSDAVAVVVQPRAGVSTEELTDMPSARAPMEAIKVMPLEHSKDFGKEEMLFRKVSEASKKPSPASEDSGSAQKEHLPSVGPEAATPLTEGDKKRSVSTLDCPEDERRVMKGNEDRVKENHLRQKLLEDDPKCNIEKESKLLQLPQSTSRDIPPTPAGFTPIMATPSSQLGYPPIITHTAATPQGSPHSTLEPSGRGDLNNRLSPSMALYCTIPTDQSDRPQGVLRSSSIKSNNTSHSSRSSSRLGFHGVHRRESLSPHDLQRRRDSLSPSPGVQERRSSGCGSPLSWRRNGSQRRKRGNSSGGASFRRVQMDRESLVRRDSGSDADGEEETALNNNINLTNNNNNNLNNHQSSLLGTDHSHCNGSTSSHAQLAPRRSILTQQNSIGSPRTLSPQNSIRSRGSSPRSRQPSIHGQTSVCGSIKELEYKQNNLSRAKEQAAAAEQEEAEEASEKENEGLRKICFIFEPRGCFKDRQDYSLYVFSPENTLRQACTFLTSRQWFDSTVLFFIGLNCITLAMERPNIPPDSIERYVLKIFNYIFTAVFGMEMVVKVTAQSLFYGKGAYFSSGWNIMDGSLVIISFVDVMMSILATTSPRIFGILRVFRLLRALRPLRVINRAPGLKLVVQTLLSSLQPIGNIVLICCTFFIIFGILGVQPIENYSQWRLLYFISFLLLVGFFVLNMFVGVVVENFHRCREEQEKEEKARRAAKRAKKLEKKRRKMREPPYYSQYSKVRLFIHNIVTSKYFDLAIAAVIGLNVVTMAMEFYKMPKELEYALQIFNYFFTAVFILESIMKVVALGCHRYFQDRWNQLDVFIVILSVVGIVLEEMKSDIIPINPTIIRVMRVLRIARVLKLLKMAKGIRALLDTVMQALPQVGNLGLLFFLLFFIFAALGVELFGRLECDEDYPCQGLGEHAHFKNFGMAFLTLFRVATGDNWNGIMKDTLRDKCDTHPDCVKNCCLYPFVAPIFFVVFVLMAQFVLVNVVVAVLMKHLEESHKLMEDEYDMEVEIERQIAQEEEEMAEMQENITNQKLAQKTTKDVNETVKAKFNTSKYFHKPLNKMSSLPSNFTFRGQRELLEQPSKDNTSPVTPGLPDFRAEASLNIPRININGKGLREAAGEMPKPHKSQFNHEENVYNPNLKRPSPDEPNNKVSITNLRQQTPSPDSGGARPRCSHHAEPKEEEVVRKKGSNEAPLADSFDGEYDISGADSMTPTPNSPLLQEQASPLNRRAARHSQWSSQREVSDGGGWRVSFDDSLTQTLMASFENVPELAGHLDMDSTSCSVCSSEDVSIASHLSSAGPSPAATSDSGPSTAQDNTQVYSPLPQVMPPPPHVFADSNEEDDPTLASSSDSFTIEGGIPSIPSLDSSPGSEGMSGLSATVSTPHSSCTSPALSSSNNEPALMKIIKHCHEEGAGNTEVAQGVLLGLVVDERLEITNCFPFPRHADDVDEEDYQLEMMRHLRKVNVDHLSVGWYQSTQLGNFITTQLLESQFSYQTSIEESVVLIYDPIKTARGFLSIKSYRLTPEAISIVQERDYTPEALKKGRLGFESLFQEIRLVVKNSHLVNTLLTEMFEAAENAQRQARGEPALPEEDINKQFKPIAPLPRLDAMITSGQIYNYCKQVSQFCSQSLGKLYVAKALQQEKK</sequence>
<dbReference type="InterPro" id="IPR027524">
    <property type="entry name" value="eIF3h"/>
</dbReference>
<feature type="compositionally biased region" description="Basic and acidic residues" evidence="13">
    <location>
        <begin position="1374"/>
        <end position="1389"/>
    </location>
</feature>
<keyword evidence="2" id="KW-0813">Transport</keyword>
<feature type="compositionally biased region" description="Low complexity" evidence="13">
    <location>
        <begin position="426"/>
        <end position="444"/>
    </location>
</feature>
<dbReference type="FunFam" id="1.20.120.350:FF:000008">
    <property type="entry name" value="Voltage-dependent T-type calcium channel subunit alpha"/>
    <property type="match status" value="1"/>
</dbReference>
<comment type="function">
    <text evidence="11">Component of the eukaryotic translation initiation factor 3 (eIF-3) complex, which is involved in protein synthesis of a specialized repertoire of mRNAs and, together with other initiation factors, stimulates binding of mRNA and methionyl-tRNAi to the 40S ribosome. The eIF-3 complex specifically targets and initiates translation of a subset of mRNAs involved in cell proliferation.</text>
</comment>
<dbReference type="Pfam" id="PF00520">
    <property type="entry name" value="Ion_trans"/>
    <property type="match status" value="4"/>
</dbReference>
<feature type="transmembrane region" description="Helical" evidence="14">
    <location>
        <begin position="978"/>
        <end position="996"/>
    </location>
</feature>
<dbReference type="InterPro" id="IPR027359">
    <property type="entry name" value="Volt_channel_dom_sf"/>
</dbReference>
<dbReference type="Pfam" id="PF19445">
    <property type="entry name" value="eIF3h_C"/>
    <property type="match status" value="2"/>
</dbReference>
<keyword evidence="12" id="KW-0175">Coiled coil</keyword>
<dbReference type="PANTHER" id="PTHR10037">
    <property type="entry name" value="VOLTAGE-GATED CATION CHANNEL CALCIUM AND SODIUM"/>
    <property type="match status" value="1"/>
</dbReference>
<feature type="compositionally biased region" description="Basic and acidic residues" evidence="13">
    <location>
        <begin position="452"/>
        <end position="467"/>
    </location>
</feature>
<keyword evidence="10" id="KW-0407">Ion channel</keyword>
<dbReference type="Gene3D" id="1.20.120.350">
    <property type="entry name" value="Voltage-gated potassium channels. Chain C"/>
    <property type="match status" value="2"/>
</dbReference>
<feature type="compositionally biased region" description="Basic and acidic residues" evidence="13">
    <location>
        <begin position="305"/>
        <end position="317"/>
    </location>
</feature>
<evidence type="ECO:0000256" key="2">
    <source>
        <dbReference type="ARBA" id="ARBA00022448"/>
    </source>
</evidence>
<dbReference type="GO" id="GO:0001518">
    <property type="term" value="C:voltage-gated sodium channel complex"/>
    <property type="evidence" value="ECO:0007669"/>
    <property type="project" value="TreeGrafter"/>
</dbReference>
<dbReference type="GO" id="GO:0005248">
    <property type="term" value="F:voltage-gated sodium channel activity"/>
    <property type="evidence" value="ECO:0007669"/>
    <property type="project" value="TreeGrafter"/>
</dbReference>
<feature type="region of interest" description="Disordered" evidence="13">
    <location>
        <begin position="375"/>
        <end position="616"/>
    </location>
</feature>
<dbReference type="Gene3D" id="3.40.140.10">
    <property type="entry name" value="Cytidine Deaminase, domain 2"/>
    <property type="match status" value="1"/>
</dbReference>
<dbReference type="SUPFAM" id="SSF81324">
    <property type="entry name" value="Voltage-gated potassium channels"/>
    <property type="match status" value="2"/>
</dbReference>
<feature type="compositionally biased region" description="Polar residues" evidence="13">
    <location>
        <begin position="379"/>
        <end position="392"/>
    </location>
</feature>
<feature type="coiled-coil region" evidence="12">
    <location>
        <begin position="622"/>
        <end position="661"/>
    </location>
</feature>
<evidence type="ECO:0000259" key="15">
    <source>
        <dbReference type="PROSITE" id="PS50249"/>
    </source>
</evidence>
<evidence type="ECO:0000256" key="9">
    <source>
        <dbReference type="ARBA" id="ARBA00023180"/>
    </source>
</evidence>
<feature type="transmembrane region" description="Helical" evidence="14">
    <location>
        <begin position="1075"/>
        <end position="1097"/>
    </location>
</feature>
<keyword evidence="5" id="KW-0851">Voltage-gated channel</keyword>
<feature type="compositionally biased region" description="Polar residues" evidence="13">
    <location>
        <begin position="1576"/>
        <end position="1594"/>
    </location>
</feature>
<dbReference type="Proteomes" id="UP000770661">
    <property type="component" value="Unassembled WGS sequence"/>
</dbReference>
<comment type="subcellular location">
    <subcellularLocation>
        <location evidence="11">Cytoplasm</location>
    </subcellularLocation>
    <subcellularLocation>
        <location evidence="1">Membrane</location>
        <topology evidence="1">Multi-pass membrane protein</topology>
    </subcellularLocation>
</comment>
<dbReference type="Pfam" id="PF01398">
    <property type="entry name" value="JAB"/>
    <property type="match status" value="1"/>
</dbReference>
<feature type="compositionally biased region" description="Low complexity" evidence="13">
    <location>
        <begin position="534"/>
        <end position="550"/>
    </location>
</feature>
<dbReference type="GO" id="GO:0033290">
    <property type="term" value="C:eukaryotic 48S preinitiation complex"/>
    <property type="evidence" value="ECO:0007669"/>
    <property type="project" value="UniProtKB-UniRule"/>
</dbReference>
<dbReference type="InterPro" id="IPR000555">
    <property type="entry name" value="JAMM/MPN+_dom"/>
</dbReference>
<feature type="transmembrane region" description="Helical" evidence="14">
    <location>
        <begin position="1167"/>
        <end position="1189"/>
    </location>
</feature>
<dbReference type="OrthoDB" id="416585at2759"/>
<feature type="region of interest" description="Disordered" evidence="13">
    <location>
        <begin position="111"/>
        <end position="148"/>
    </location>
</feature>
<dbReference type="FunFam" id="1.20.120.350:FF:000009">
    <property type="entry name" value="Voltage-dependent T-type calcium channel subunit alpha"/>
    <property type="match status" value="1"/>
</dbReference>
<evidence type="ECO:0000256" key="10">
    <source>
        <dbReference type="ARBA" id="ARBA00023303"/>
    </source>
</evidence>
<evidence type="ECO:0000256" key="8">
    <source>
        <dbReference type="ARBA" id="ARBA00023136"/>
    </source>
</evidence>
<comment type="subunit">
    <text evidence="11">Component of the eukaryotic translation initiation factor 3 (eIF-3) complex.</text>
</comment>
<evidence type="ECO:0000256" key="1">
    <source>
        <dbReference type="ARBA" id="ARBA00004141"/>
    </source>
</evidence>
<dbReference type="SMART" id="SM00232">
    <property type="entry name" value="JAB_MPN"/>
    <property type="match status" value="1"/>
</dbReference>
<dbReference type="GO" id="GO:0070509">
    <property type="term" value="P:calcium ion import"/>
    <property type="evidence" value="ECO:0007669"/>
    <property type="project" value="TreeGrafter"/>
</dbReference>
<dbReference type="InterPro" id="IPR043203">
    <property type="entry name" value="VGCC_Ca_Na"/>
</dbReference>
<feature type="transmembrane region" description="Helical" evidence="14">
    <location>
        <begin position="738"/>
        <end position="758"/>
    </location>
</feature>
<feature type="compositionally biased region" description="Polar residues" evidence="13">
    <location>
        <begin position="1493"/>
        <end position="1520"/>
    </location>
</feature>
<organism evidence="16 17">
    <name type="scientific">Chionoecetes opilio</name>
    <name type="common">Atlantic snow crab</name>
    <name type="synonym">Cancer opilio</name>
    <dbReference type="NCBI Taxonomy" id="41210"/>
    <lineage>
        <taxon>Eukaryota</taxon>
        <taxon>Metazoa</taxon>
        <taxon>Ecdysozoa</taxon>
        <taxon>Arthropoda</taxon>
        <taxon>Crustacea</taxon>
        <taxon>Multicrustacea</taxon>
        <taxon>Malacostraca</taxon>
        <taxon>Eumalacostraca</taxon>
        <taxon>Eucarida</taxon>
        <taxon>Decapoda</taxon>
        <taxon>Pleocyemata</taxon>
        <taxon>Brachyura</taxon>
        <taxon>Eubrachyura</taxon>
        <taxon>Majoidea</taxon>
        <taxon>Majidae</taxon>
        <taxon>Chionoecetes</taxon>
    </lineage>
</organism>
<dbReference type="GO" id="GO:0008332">
    <property type="term" value="F:low voltage-gated calcium channel activity"/>
    <property type="evidence" value="ECO:0007669"/>
    <property type="project" value="TreeGrafter"/>
</dbReference>
<dbReference type="GO" id="GO:0003743">
    <property type="term" value="F:translation initiation factor activity"/>
    <property type="evidence" value="ECO:0007669"/>
    <property type="project" value="UniProtKB-UniRule"/>
</dbReference>
<evidence type="ECO:0000256" key="11">
    <source>
        <dbReference type="HAMAP-Rule" id="MF_03007"/>
    </source>
</evidence>
<name>A0A8J4YK60_CHIOP</name>
<feature type="domain" description="MPN" evidence="15">
    <location>
        <begin position="1594"/>
        <end position="1726"/>
    </location>
</feature>
<keyword evidence="4" id="KW-0677">Repeat</keyword>
<feature type="transmembrane region" description="Helical" evidence="14">
    <location>
        <begin position="778"/>
        <end position="803"/>
    </location>
</feature>
<comment type="caution">
    <text evidence="16">The sequence shown here is derived from an EMBL/GenBank/DDBJ whole genome shotgun (WGS) entry which is preliminary data.</text>
</comment>
<dbReference type="Gene3D" id="1.10.287.70">
    <property type="match status" value="4"/>
</dbReference>
<feature type="transmembrane region" description="Helical" evidence="14">
    <location>
        <begin position="823"/>
        <end position="853"/>
    </location>
</feature>
<dbReference type="GO" id="GO:0086010">
    <property type="term" value="P:membrane depolarization during action potential"/>
    <property type="evidence" value="ECO:0007669"/>
    <property type="project" value="TreeGrafter"/>
</dbReference>
<evidence type="ECO:0000256" key="3">
    <source>
        <dbReference type="ARBA" id="ARBA00022692"/>
    </source>
</evidence>
<evidence type="ECO:0000256" key="5">
    <source>
        <dbReference type="ARBA" id="ARBA00022882"/>
    </source>
</evidence>
<dbReference type="GO" id="GO:0001732">
    <property type="term" value="P:formation of cytoplasmic translation initiation complex"/>
    <property type="evidence" value="ECO:0007669"/>
    <property type="project" value="UniProtKB-UniRule"/>
</dbReference>
<evidence type="ECO:0000256" key="4">
    <source>
        <dbReference type="ARBA" id="ARBA00022737"/>
    </source>
</evidence>
<keyword evidence="3 14" id="KW-0812">Transmembrane</keyword>
<feature type="transmembrane region" description="Helical" evidence="14">
    <location>
        <begin position="945"/>
        <end position="966"/>
    </location>
</feature>
<dbReference type="GO" id="GO:0005852">
    <property type="term" value="C:eukaryotic translation initiation factor 3 complex"/>
    <property type="evidence" value="ECO:0007669"/>
    <property type="project" value="UniProtKB-UniRule"/>
</dbReference>
<accession>A0A8J4YK60</accession>
<feature type="transmembrane region" description="Helical" evidence="14">
    <location>
        <begin position="73"/>
        <end position="95"/>
    </location>
</feature>
<feature type="transmembrane region" description="Helical" evidence="14">
    <location>
        <begin position="700"/>
        <end position="718"/>
    </location>
</feature>
<feature type="region of interest" description="Disordered" evidence="13">
    <location>
        <begin position="254"/>
        <end position="317"/>
    </location>
</feature>
<dbReference type="EMBL" id="JACEEZ010001894">
    <property type="protein sequence ID" value="KAG0728722.1"/>
    <property type="molecule type" value="Genomic_DNA"/>
</dbReference>
<keyword evidence="17" id="KW-1185">Reference proteome</keyword>
<evidence type="ECO:0000313" key="17">
    <source>
        <dbReference type="Proteomes" id="UP000770661"/>
    </source>
</evidence>
<feature type="compositionally biased region" description="Polar residues" evidence="13">
    <location>
        <begin position="1408"/>
        <end position="1425"/>
    </location>
</feature>
<evidence type="ECO:0000313" key="16">
    <source>
        <dbReference type="EMBL" id="KAG0728722.1"/>
    </source>
</evidence>
<proteinExistence type="inferred from homology"/>
<dbReference type="PANTHER" id="PTHR10037:SF230">
    <property type="entry name" value="CA[2+]-CHANNEL PROTEIN ALPHA[[1]] SUBUNIT T, ISOFORM F"/>
    <property type="match status" value="1"/>
</dbReference>
<keyword evidence="11" id="KW-0648">Protein biosynthesis</keyword>
<dbReference type="InterPro" id="IPR037518">
    <property type="entry name" value="MPN"/>
</dbReference>
<keyword evidence="9" id="KW-0325">Glycoprotein</keyword>
<dbReference type="InterPro" id="IPR045810">
    <property type="entry name" value="eIF3h_C"/>
</dbReference>
<dbReference type="PROSITE" id="PS50249">
    <property type="entry name" value="MPN"/>
    <property type="match status" value="1"/>
</dbReference>
<comment type="similarity">
    <text evidence="11">Belongs to the eIF-3 subunit H family.</text>
</comment>
<dbReference type="HAMAP" id="MF_03007">
    <property type="entry name" value="eIF3h"/>
    <property type="match status" value="1"/>
</dbReference>
<dbReference type="GO" id="GO:0008237">
    <property type="term" value="F:metallopeptidase activity"/>
    <property type="evidence" value="ECO:0007669"/>
    <property type="project" value="InterPro"/>
</dbReference>
<gene>
    <name evidence="16" type="primary">Cacna1g</name>
    <name evidence="16" type="ORF">GWK47_031902</name>
</gene>
<evidence type="ECO:0000256" key="12">
    <source>
        <dbReference type="SAM" id="Coils"/>
    </source>
</evidence>
<feature type="transmembrane region" description="Helical" evidence="14">
    <location>
        <begin position="865"/>
        <end position="888"/>
    </location>
</feature>
<keyword evidence="6 14" id="KW-1133">Transmembrane helix</keyword>
<feature type="compositionally biased region" description="Basic and acidic residues" evidence="13">
    <location>
        <begin position="510"/>
        <end position="523"/>
    </location>
</feature>
<dbReference type="GO" id="GO:0043005">
    <property type="term" value="C:neuron projection"/>
    <property type="evidence" value="ECO:0007669"/>
    <property type="project" value="TreeGrafter"/>
</dbReference>
<feature type="compositionally biased region" description="Polar residues" evidence="13">
    <location>
        <begin position="1349"/>
        <end position="1363"/>
    </location>
</feature>
<feature type="region of interest" description="Disordered" evidence="13">
    <location>
        <begin position="1316"/>
        <end position="1448"/>
    </location>
</feature>
<evidence type="ECO:0000256" key="7">
    <source>
        <dbReference type="ARBA" id="ARBA00023065"/>
    </source>
</evidence>
<reference evidence="16" key="1">
    <citation type="submission" date="2020-07" db="EMBL/GenBank/DDBJ databases">
        <title>The High-quality genome of the commercially important snow crab, Chionoecetes opilio.</title>
        <authorList>
            <person name="Jeong J.-H."/>
            <person name="Ryu S."/>
        </authorList>
    </citation>
    <scope>NUCLEOTIDE SEQUENCE</scope>
    <source>
        <strain evidence="16">MADBK_172401_WGS</strain>
        <tissue evidence="16">Digestive gland</tissue>
    </source>
</reference>
<dbReference type="GO" id="GO:0016282">
    <property type="term" value="C:eukaryotic 43S preinitiation complex"/>
    <property type="evidence" value="ECO:0007669"/>
    <property type="project" value="UniProtKB-UniRule"/>
</dbReference>
<protein>
    <recommendedName>
        <fullName evidence="11">Eukaryotic translation initiation factor 3 subunit H</fullName>
        <shortName evidence="11">eIF3h</shortName>
    </recommendedName>
</protein>
<evidence type="ECO:0000256" key="6">
    <source>
        <dbReference type="ARBA" id="ARBA00022989"/>
    </source>
</evidence>
<keyword evidence="11" id="KW-0396">Initiation factor</keyword>
<keyword evidence="8 14" id="KW-0472">Membrane</keyword>
<feature type="region of interest" description="Disordered" evidence="13">
    <location>
        <begin position="1493"/>
        <end position="1594"/>
    </location>
</feature>
<dbReference type="InterPro" id="IPR005821">
    <property type="entry name" value="Ion_trans_dom"/>
</dbReference>
<dbReference type="CDD" id="cd08065">
    <property type="entry name" value="MPN_eIF3h"/>
    <property type="match status" value="1"/>
</dbReference>
<keyword evidence="7" id="KW-0406">Ion transport</keyword>
<feature type="compositionally biased region" description="Polar residues" evidence="13">
    <location>
        <begin position="579"/>
        <end position="596"/>
    </location>
</feature>
<keyword evidence="11" id="KW-0963">Cytoplasm</keyword>
<evidence type="ECO:0000256" key="13">
    <source>
        <dbReference type="SAM" id="MobiDB-lite"/>
    </source>
</evidence>
<evidence type="ECO:0000256" key="14">
    <source>
        <dbReference type="SAM" id="Phobius"/>
    </source>
</evidence>
<dbReference type="FunFam" id="1.10.287.70:FF:000120">
    <property type="entry name" value="Voltage-dependent T-type calcium channel subunit alpha"/>
    <property type="match status" value="1"/>
</dbReference>